<organism evidence="2 3">
    <name type="scientific">Mytilus coruscus</name>
    <name type="common">Sea mussel</name>
    <dbReference type="NCBI Taxonomy" id="42192"/>
    <lineage>
        <taxon>Eukaryota</taxon>
        <taxon>Metazoa</taxon>
        <taxon>Spiralia</taxon>
        <taxon>Lophotrochozoa</taxon>
        <taxon>Mollusca</taxon>
        <taxon>Bivalvia</taxon>
        <taxon>Autobranchia</taxon>
        <taxon>Pteriomorphia</taxon>
        <taxon>Mytilida</taxon>
        <taxon>Mytiloidea</taxon>
        <taxon>Mytilidae</taxon>
        <taxon>Mytilinae</taxon>
        <taxon>Mytilus</taxon>
    </lineage>
</organism>
<evidence type="ECO:0000259" key="1">
    <source>
        <dbReference type="Pfam" id="PF25372"/>
    </source>
</evidence>
<dbReference type="GO" id="GO:0031146">
    <property type="term" value="P:SCF-dependent proteasomal ubiquitin-dependent protein catabolic process"/>
    <property type="evidence" value="ECO:0007669"/>
    <property type="project" value="TreeGrafter"/>
</dbReference>
<dbReference type="AlphaFoldDB" id="A0A6J8CWD6"/>
<evidence type="ECO:0000313" key="2">
    <source>
        <dbReference type="EMBL" id="CAC5400838.1"/>
    </source>
</evidence>
<dbReference type="InterPro" id="IPR057207">
    <property type="entry name" value="FBXL15_LRR"/>
</dbReference>
<name>A0A6J8CWD6_MYTCO</name>
<dbReference type="OrthoDB" id="27842at2759"/>
<reference evidence="2 3" key="1">
    <citation type="submission" date="2020-06" db="EMBL/GenBank/DDBJ databases">
        <authorList>
            <person name="Li R."/>
            <person name="Bekaert M."/>
        </authorList>
    </citation>
    <scope>NUCLEOTIDE SEQUENCE [LARGE SCALE GENOMIC DNA]</scope>
    <source>
        <strain evidence="3">wild</strain>
    </source>
</reference>
<dbReference type="PANTHER" id="PTHR13318">
    <property type="entry name" value="PARTNER OF PAIRED, ISOFORM B-RELATED"/>
    <property type="match status" value="1"/>
</dbReference>
<dbReference type="InterPro" id="IPR006553">
    <property type="entry name" value="Leu-rich_rpt_Cys-con_subtyp"/>
</dbReference>
<dbReference type="SMART" id="SM00367">
    <property type="entry name" value="LRR_CC"/>
    <property type="match status" value="10"/>
</dbReference>
<dbReference type="Gene3D" id="3.80.10.10">
    <property type="entry name" value="Ribonuclease Inhibitor"/>
    <property type="match status" value="5"/>
</dbReference>
<evidence type="ECO:0000313" key="3">
    <source>
        <dbReference type="Proteomes" id="UP000507470"/>
    </source>
</evidence>
<accession>A0A6J8CWD6</accession>
<protein>
    <submittedName>
        <fullName evidence="2">FBXL2_20</fullName>
    </submittedName>
</protein>
<gene>
    <name evidence="2" type="ORF">MCOR_34989</name>
</gene>
<dbReference type="Proteomes" id="UP000507470">
    <property type="component" value="Unassembled WGS sequence"/>
</dbReference>
<feature type="domain" description="F-box/LRR-repeat protein 15-like leucin rich repeat" evidence="1">
    <location>
        <begin position="335"/>
        <end position="504"/>
    </location>
</feature>
<dbReference type="SUPFAM" id="SSF52047">
    <property type="entry name" value="RNI-like"/>
    <property type="match status" value="1"/>
</dbReference>
<sequence>MVKHLHDICLNFIQSNLDKIPNVGERLPTVHKEQLLERITDHDLLLPEYIPFVIQQLFGSSLRHVTFYKCDQVTDEFLCVLANQKCVLDSLTIQRCQSVTDVGIKKITDGQDELSYLRLRRLTNITSSGLSCIRSPKLQTVDLTGCLALTVSGIKTLVNNNPSIRCMNIDGCHKLYDDVFAVIAQGLRGSLEDLDGNPHVMRSESLKTIAKYCPNLKKLNLHGCSNLNGEAVFELSQNCQELKHLDLSYCNGLRSRPHNEYFWTLPTSLTSLSLCGILLDDETLFIECVQRLKRLKHIRLSGVTALNDETFSKILQHIGKGLLCLDISGTVSNTLTDEGLKSVTRYCKSLEQLDFSMCHSLTLTTLVPLLENPDTAMLIKKLFVSTKKLNLDVLLTAADHCYNLEMLDVAGQRCITDELLQTLARNCPKLHRIGMKGCAQVTDEGVCELARKCDLHIIVLSGILNLTDKSIFCIANHCHMLEEIYLNGCSRISGTTVSYLIDCCIPRLYVQHILPNHHPDQLMAKNLDTGEFCRADFNWTVA</sequence>
<dbReference type="Pfam" id="PF25372">
    <property type="entry name" value="DUF7885"/>
    <property type="match status" value="1"/>
</dbReference>
<proteinExistence type="predicted"/>
<dbReference type="InterPro" id="IPR032675">
    <property type="entry name" value="LRR_dom_sf"/>
</dbReference>
<dbReference type="GO" id="GO:0019005">
    <property type="term" value="C:SCF ubiquitin ligase complex"/>
    <property type="evidence" value="ECO:0007669"/>
    <property type="project" value="TreeGrafter"/>
</dbReference>
<dbReference type="EMBL" id="CACVKT020006320">
    <property type="protein sequence ID" value="CAC5400838.1"/>
    <property type="molecule type" value="Genomic_DNA"/>
</dbReference>
<keyword evidence="3" id="KW-1185">Reference proteome</keyword>